<dbReference type="Gene3D" id="3.40.190.290">
    <property type="match status" value="1"/>
</dbReference>
<evidence type="ECO:0000313" key="7">
    <source>
        <dbReference type="Proteomes" id="UP001549104"/>
    </source>
</evidence>
<dbReference type="EMBL" id="JBEPME010000001">
    <property type="protein sequence ID" value="MET3655591.1"/>
    <property type="molecule type" value="Genomic_DNA"/>
</dbReference>
<organism evidence="6 7">
    <name type="scientific">Sporosarcina psychrophila</name>
    <name type="common">Bacillus psychrophilus</name>
    <dbReference type="NCBI Taxonomy" id="1476"/>
    <lineage>
        <taxon>Bacteria</taxon>
        <taxon>Bacillati</taxon>
        <taxon>Bacillota</taxon>
        <taxon>Bacilli</taxon>
        <taxon>Bacillales</taxon>
        <taxon>Caryophanaceae</taxon>
        <taxon>Sporosarcina</taxon>
    </lineage>
</organism>
<dbReference type="PANTHER" id="PTHR30126:SF39">
    <property type="entry name" value="HTH-TYPE TRANSCRIPTIONAL REGULATOR CYSL"/>
    <property type="match status" value="1"/>
</dbReference>
<dbReference type="SUPFAM" id="SSF46785">
    <property type="entry name" value="Winged helix' DNA-binding domain"/>
    <property type="match status" value="1"/>
</dbReference>
<evidence type="ECO:0000256" key="2">
    <source>
        <dbReference type="ARBA" id="ARBA00023015"/>
    </source>
</evidence>
<protein>
    <submittedName>
        <fullName evidence="6">DNA-binding transcriptional LysR family regulator</fullName>
    </submittedName>
</protein>
<accession>A0ABV2K3C1</accession>
<evidence type="ECO:0000256" key="3">
    <source>
        <dbReference type="ARBA" id="ARBA00023125"/>
    </source>
</evidence>
<feature type="domain" description="HTH lysR-type" evidence="5">
    <location>
        <begin position="1"/>
        <end position="58"/>
    </location>
</feature>
<keyword evidence="3 6" id="KW-0238">DNA-binding</keyword>
<keyword evidence="2" id="KW-0805">Transcription regulation</keyword>
<comment type="similarity">
    <text evidence="1">Belongs to the LysR transcriptional regulatory family.</text>
</comment>
<dbReference type="GO" id="GO:0003677">
    <property type="term" value="F:DNA binding"/>
    <property type="evidence" value="ECO:0007669"/>
    <property type="project" value="UniProtKB-KW"/>
</dbReference>
<dbReference type="Gene3D" id="1.10.10.10">
    <property type="entry name" value="Winged helix-like DNA-binding domain superfamily/Winged helix DNA-binding domain"/>
    <property type="match status" value="1"/>
</dbReference>
<dbReference type="PANTHER" id="PTHR30126">
    <property type="entry name" value="HTH-TYPE TRANSCRIPTIONAL REGULATOR"/>
    <property type="match status" value="1"/>
</dbReference>
<dbReference type="InterPro" id="IPR036388">
    <property type="entry name" value="WH-like_DNA-bd_sf"/>
</dbReference>
<gene>
    <name evidence="6" type="ORF">ABIC55_000675</name>
</gene>
<dbReference type="Proteomes" id="UP001549104">
    <property type="component" value="Unassembled WGS sequence"/>
</dbReference>
<evidence type="ECO:0000256" key="4">
    <source>
        <dbReference type="ARBA" id="ARBA00023163"/>
    </source>
</evidence>
<dbReference type="RefSeq" id="WP_187045735.1">
    <property type="nucleotide sequence ID" value="NZ_JBEPME010000001.1"/>
</dbReference>
<dbReference type="Pfam" id="PF03466">
    <property type="entry name" value="LysR_substrate"/>
    <property type="match status" value="1"/>
</dbReference>
<dbReference type="InterPro" id="IPR000847">
    <property type="entry name" value="LysR_HTH_N"/>
</dbReference>
<dbReference type="InterPro" id="IPR005119">
    <property type="entry name" value="LysR_subst-bd"/>
</dbReference>
<sequence length="307" mass="35031">MNFNNLYYFKIMAEFQHYTQAAKFLCITQPSLSRAMSILEEDLGVALFEKEGRNVRLTKYGRLLSSYVSKGFHEIELGYDLLHQFKKKDSGIIDFSFLFVLGYHFVPILIKNFLADINHKNITINFHQCDTATSIKKIKDGSVDLGFCTYMPNEPDINFTPVLKQNLVCITSLNHPLANQTSLSMEELLPYPIISYTESAGEIQSFINRLFSGCSKKPNHFCTMAEEITMAGLVSTNHNNCIAIVPDLDVLDSFSIKKIPIDHPNAFRNIYLATSKIHPTLPCIEVFFNFILQYANFLNEKHEDLSL</sequence>
<evidence type="ECO:0000313" key="6">
    <source>
        <dbReference type="EMBL" id="MET3655591.1"/>
    </source>
</evidence>
<dbReference type="SUPFAM" id="SSF53850">
    <property type="entry name" value="Periplasmic binding protein-like II"/>
    <property type="match status" value="1"/>
</dbReference>
<evidence type="ECO:0000256" key="1">
    <source>
        <dbReference type="ARBA" id="ARBA00009437"/>
    </source>
</evidence>
<dbReference type="PRINTS" id="PR00039">
    <property type="entry name" value="HTHLYSR"/>
</dbReference>
<name>A0ABV2K3C1_SPOPS</name>
<dbReference type="InterPro" id="IPR036390">
    <property type="entry name" value="WH_DNA-bd_sf"/>
</dbReference>
<evidence type="ECO:0000259" key="5">
    <source>
        <dbReference type="PROSITE" id="PS50931"/>
    </source>
</evidence>
<dbReference type="PROSITE" id="PS50931">
    <property type="entry name" value="HTH_LYSR"/>
    <property type="match status" value="1"/>
</dbReference>
<keyword evidence="4" id="KW-0804">Transcription</keyword>
<comment type="caution">
    <text evidence="6">The sequence shown here is derived from an EMBL/GenBank/DDBJ whole genome shotgun (WGS) entry which is preliminary data.</text>
</comment>
<keyword evidence="7" id="KW-1185">Reference proteome</keyword>
<dbReference type="Pfam" id="PF00126">
    <property type="entry name" value="HTH_1"/>
    <property type="match status" value="1"/>
</dbReference>
<reference evidence="6 7" key="1">
    <citation type="submission" date="2024-06" db="EMBL/GenBank/DDBJ databases">
        <title>Sorghum-associated microbial communities from plants grown in Nebraska, USA.</title>
        <authorList>
            <person name="Schachtman D."/>
        </authorList>
    </citation>
    <scope>NUCLEOTIDE SEQUENCE [LARGE SCALE GENOMIC DNA]</scope>
    <source>
        <strain evidence="6 7">1288</strain>
    </source>
</reference>
<proteinExistence type="inferred from homology"/>